<name>A0A9P9WI04_9PEZI</name>
<comment type="caution">
    <text evidence="3">The sequence shown here is derived from an EMBL/GenBank/DDBJ whole genome shotgun (WGS) entry which is preliminary data.</text>
</comment>
<feature type="transmembrane region" description="Helical" evidence="2">
    <location>
        <begin position="568"/>
        <end position="590"/>
    </location>
</feature>
<gene>
    <name evidence="3" type="ORF">JX265_008691</name>
</gene>
<sequence>MSALQTNTNNPFKQPSPTPRREEWEDWEDDEVTMAVNDGPLIDFDNDNGHLSTNPPTQYGKRNSSRYSVQRPMFRAKSKGHQKAKIVKAGIKLDTDVSKYRQAQKSQQENPARFADAAALKALEGSPNSASIGSFSWLKQRAGKGRAKSIKRLERGPESDLSPDSRPIVIGIAVPEDNLSEHQVSPQTAVLETPIAMQHYRQQLAAKSNNSSTLSPEQLRSVWSPDTEASESPYTSRAASSIYSQPSMYGGQAAGHNAPPVPALPATYKFKQSQPTAFPDADDEEEEDSGTPCTLFEEDGSPLATRKSYKPKSAVSPQGTGAHSNGWWDTVTLSPQTNPFRQTPHQTGESSNSAAAAAVPHEWWQEVDEKKTPQSRSGLSVTTAAPLSHQSTAQSSQSFASSSQPSHIQRHETQSEKARILLEENHAPSDEPPPYSPPKAPGDVKYVAILPPSHTAMQQPIPSPGPMTPGLPGTMTSQGAIGMADIPVTPRSVPAAVLPDRPVGTYVTHDQFRAAPGTNNRIERNRRRHEKEEFVARKVGGFWRGRGCMPGEGCFGRTGREGRQRRRVCLGIIGGIIAIIILIVVLAVVLTRKSLIASGATPVSAPGTSPDSSSEGPLDTVWLNLTDFPPMPTGVLTVKGPDNSKAVDECLEKNAKTLWSCSIPKDQQDPKSLFKANQPEFIFQIQFDNNTRALWNITNEGEQPDQAQGQGDTSPSSARRAISSAVARAAAIVRRAIVYDAGFSPNPAPPEYKEMFFLGNTTDGVEADSKAGEPTPFFISLLNSTSTTVGPDVLSRRGIGNGIDAAPTNGSSDWNVTNLLPPPEMESNGTPAPARLFPLPVQQPVRLYDRGLPTEHYGFYTYFNKTIYIADLNKEDEKDADGGAALRDATTLVIWSQARFLVQIWTRKGDAPTLLNKDGDGDDDASSEAHVMPYPVTITEDFHGGNRNDKGTWYWNLNGDHTVNREEAALIEVDNGVEGSWINRKDRNPDLELGGIDGGTGGCKCVWVNFAEKP</sequence>
<keyword evidence="2" id="KW-1133">Transmembrane helix</keyword>
<feature type="compositionally biased region" description="Polar residues" evidence="1">
    <location>
        <begin position="331"/>
        <end position="354"/>
    </location>
</feature>
<feature type="compositionally biased region" description="Polar residues" evidence="1">
    <location>
        <begin position="1"/>
        <end position="15"/>
    </location>
</feature>
<dbReference type="Proteomes" id="UP000829685">
    <property type="component" value="Unassembled WGS sequence"/>
</dbReference>
<feature type="compositionally biased region" description="Polar residues" evidence="1">
    <location>
        <begin position="205"/>
        <end position="218"/>
    </location>
</feature>
<feature type="compositionally biased region" description="Polar residues" evidence="1">
    <location>
        <begin position="49"/>
        <end position="68"/>
    </location>
</feature>
<evidence type="ECO:0000256" key="1">
    <source>
        <dbReference type="SAM" id="MobiDB-lite"/>
    </source>
</evidence>
<protein>
    <recommendedName>
        <fullName evidence="5">Glycoprotease family protein</fullName>
    </recommendedName>
</protein>
<dbReference type="AlphaFoldDB" id="A0A9P9WI04"/>
<feature type="region of interest" description="Disordered" evidence="1">
    <location>
        <begin position="272"/>
        <end position="414"/>
    </location>
</feature>
<keyword evidence="4" id="KW-1185">Reference proteome</keyword>
<feature type="compositionally biased region" description="Basic and acidic residues" evidence="1">
    <location>
        <begin position="363"/>
        <end position="372"/>
    </location>
</feature>
<feature type="region of interest" description="Disordered" evidence="1">
    <location>
        <begin position="701"/>
        <end position="721"/>
    </location>
</feature>
<reference evidence="3" key="1">
    <citation type="submission" date="2021-03" db="EMBL/GenBank/DDBJ databases">
        <title>Revisited historic fungal species revealed as producer of novel bioactive compounds through whole genome sequencing and comparative genomics.</title>
        <authorList>
            <person name="Vignolle G.A."/>
            <person name="Hochenegger N."/>
            <person name="Mach R.L."/>
            <person name="Mach-Aigner A.R."/>
            <person name="Javad Rahimi M."/>
            <person name="Salim K.A."/>
            <person name="Chan C.M."/>
            <person name="Lim L.B.L."/>
            <person name="Cai F."/>
            <person name="Druzhinina I.S."/>
            <person name="U'Ren J.M."/>
            <person name="Derntl C."/>
        </authorList>
    </citation>
    <scope>NUCLEOTIDE SEQUENCE</scope>
    <source>
        <strain evidence="3">TUCIM 5799</strain>
    </source>
</reference>
<evidence type="ECO:0000256" key="2">
    <source>
        <dbReference type="SAM" id="Phobius"/>
    </source>
</evidence>
<evidence type="ECO:0000313" key="3">
    <source>
        <dbReference type="EMBL" id="KAI1864320.1"/>
    </source>
</evidence>
<feature type="region of interest" description="Disordered" evidence="1">
    <location>
        <begin position="144"/>
        <end position="166"/>
    </location>
</feature>
<evidence type="ECO:0000313" key="4">
    <source>
        <dbReference type="Proteomes" id="UP000829685"/>
    </source>
</evidence>
<feature type="compositionally biased region" description="Polar residues" evidence="1">
    <location>
        <begin position="701"/>
        <end position="715"/>
    </location>
</feature>
<evidence type="ECO:0008006" key="5">
    <source>
        <dbReference type="Google" id="ProtNLM"/>
    </source>
</evidence>
<organism evidence="3 4">
    <name type="scientific">Neoarthrinium moseri</name>
    <dbReference type="NCBI Taxonomy" id="1658444"/>
    <lineage>
        <taxon>Eukaryota</taxon>
        <taxon>Fungi</taxon>
        <taxon>Dikarya</taxon>
        <taxon>Ascomycota</taxon>
        <taxon>Pezizomycotina</taxon>
        <taxon>Sordariomycetes</taxon>
        <taxon>Xylariomycetidae</taxon>
        <taxon>Amphisphaeriales</taxon>
        <taxon>Apiosporaceae</taxon>
        <taxon>Neoarthrinium</taxon>
    </lineage>
</organism>
<feature type="region of interest" description="Disordered" evidence="1">
    <location>
        <begin position="1"/>
        <end position="86"/>
    </location>
</feature>
<accession>A0A9P9WI04</accession>
<feature type="region of interest" description="Disordered" evidence="1">
    <location>
        <begin position="204"/>
        <end position="236"/>
    </location>
</feature>
<feature type="compositionally biased region" description="Polar residues" evidence="1">
    <location>
        <begin position="374"/>
        <end position="385"/>
    </location>
</feature>
<dbReference type="EMBL" id="JAFIMR010000024">
    <property type="protein sequence ID" value="KAI1864320.1"/>
    <property type="molecule type" value="Genomic_DNA"/>
</dbReference>
<feature type="compositionally biased region" description="Acidic residues" evidence="1">
    <location>
        <begin position="280"/>
        <end position="289"/>
    </location>
</feature>
<keyword evidence="2" id="KW-0812">Transmembrane</keyword>
<feature type="compositionally biased region" description="Basic residues" evidence="1">
    <location>
        <begin position="74"/>
        <end position="86"/>
    </location>
</feature>
<feature type="region of interest" description="Disordered" evidence="1">
    <location>
        <begin position="599"/>
        <end position="619"/>
    </location>
</feature>
<feature type="compositionally biased region" description="Low complexity" evidence="1">
    <location>
        <begin position="388"/>
        <end position="407"/>
    </location>
</feature>
<proteinExistence type="predicted"/>
<feature type="compositionally biased region" description="Polar residues" evidence="1">
    <location>
        <begin position="606"/>
        <end position="615"/>
    </location>
</feature>
<keyword evidence="2" id="KW-0472">Membrane</keyword>